<dbReference type="EMBL" id="ADAS02000153">
    <property type="protein sequence ID" value="OAV88814.1"/>
    <property type="molecule type" value="Genomic_DNA"/>
</dbReference>
<dbReference type="AlphaFoldDB" id="A0A180G874"/>
<evidence type="ECO:0000256" key="1">
    <source>
        <dbReference type="SAM" id="MobiDB-lite"/>
    </source>
</evidence>
<feature type="region of interest" description="Disordered" evidence="1">
    <location>
        <begin position="44"/>
        <end position="72"/>
    </location>
</feature>
<reference evidence="2" key="1">
    <citation type="submission" date="2009-11" db="EMBL/GenBank/DDBJ databases">
        <authorList>
            <consortium name="The Broad Institute Genome Sequencing Platform"/>
            <person name="Ward D."/>
            <person name="Feldgarden M."/>
            <person name="Earl A."/>
            <person name="Young S.K."/>
            <person name="Zeng Q."/>
            <person name="Koehrsen M."/>
            <person name="Alvarado L."/>
            <person name="Berlin A."/>
            <person name="Bochicchio J."/>
            <person name="Borenstein D."/>
            <person name="Chapman S.B."/>
            <person name="Chen Z."/>
            <person name="Engels R."/>
            <person name="Freedman E."/>
            <person name="Gellesch M."/>
            <person name="Goldberg J."/>
            <person name="Griggs A."/>
            <person name="Gujja S."/>
            <person name="Heilman E."/>
            <person name="Heiman D."/>
            <person name="Hepburn T."/>
            <person name="Howarth C."/>
            <person name="Jen D."/>
            <person name="Larson L."/>
            <person name="Lewis B."/>
            <person name="Mehta T."/>
            <person name="Park D."/>
            <person name="Pearson M."/>
            <person name="Roberts A."/>
            <person name="Saif S."/>
            <person name="Shea T."/>
            <person name="Shenoy N."/>
            <person name="Sisk P."/>
            <person name="Stolte C."/>
            <person name="Sykes S."/>
            <person name="Thomson T."/>
            <person name="Walk T."/>
            <person name="White J."/>
            <person name="Yandava C."/>
            <person name="Izard J."/>
            <person name="Baranova O.V."/>
            <person name="Blanton J.M."/>
            <person name="Tanner A.C."/>
            <person name="Dewhirst F.E."/>
            <person name="Haas B."/>
            <person name="Nusbaum C."/>
            <person name="Birren B."/>
        </authorList>
    </citation>
    <scope>NUCLEOTIDE SEQUENCE [LARGE SCALE GENOMIC DNA]</scope>
    <source>
        <strain evidence="2">1-1 BBBD Race 1</strain>
    </source>
</reference>
<feature type="compositionally biased region" description="Polar residues" evidence="1">
    <location>
        <begin position="1"/>
        <end position="11"/>
    </location>
</feature>
<accession>A0A180G874</accession>
<dbReference type="Proteomes" id="UP000005240">
    <property type="component" value="Unassembled WGS sequence"/>
</dbReference>
<feature type="region of interest" description="Disordered" evidence="1">
    <location>
        <begin position="151"/>
        <end position="178"/>
    </location>
</feature>
<sequence length="235" mass="23993">MSTQQTVSSDQLLPPIDTEAGLRTANKAKRIAKQVAKDQALIAAAPTGPPIPGSSYKGPSIPTGAPGINIEPPTNISCPASLSSLLTLPPAVEFKTATSTSLFSNDAPDPSSLRAWPVIPPTSIRPPPPPLGPFNPAASAPPVLPPTDKQGIVTPTMSTQQPSPTPASSAAPATTQGTADLAAEAPKPALTLDGPSMLSEMHQMTLQIQQASLDAQLAADAVELLTVGGERAWRG</sequence>
<feature type="compositionally biased region" description="Low complexity" evidence="1">
    <location>
        <begin position="154"/>
        <end position="178"/>
    </location>
</feature>
<evidence type="ECO:0000313" key="3">
    <source>
        <dbReference type="EnsemblFungi" id="PTTG_09996-t43_1-p1"/>
    </source>
</evidence>
<dbReference type="VEuPathDB" id="FungiDB:PTTG_09996"/>
<evidence type="ECO:0000313" key="2">
    <source>
        <dbReference type="EMBL" id="OAV88814.1"/>
    </source>
</evidence>
<keyword evidence="4" id="KW-1185">Reference proteome</keyword>
<proteinExistence type="predicted"/>
<name>A0A180G874_PUCT1</name>
<feature type="region of interest" description="Disordered" evidence="1">
    <location>
        <begin position="1"/>
        <end position="24"/>
    </location>
</feature>
<dbReference type="EnsemblFungi" id="PTTG_09996-t43_1">
    <property type="protein sequence ID" value="PTTG_09996-t43_1-p1"/>
    <property type="gene ID" value="PTTG_09996"/>
</dbReference>
<reference evidence="2" key="2">
    <citation type="submission" date="2016-05" db="EMBL/GenBank/DDBJ databases">
        <title>Comparative analysis highlights variable genome content of wheat rusts and divergence of the mating loci.</title>
        <authorList>
            <person name="Cuomo C.A."/>
            <person name="Bakkeren G."/>
            <person name="Szabo L."/>
            <person name="Khalil H."/>
            <person name="Joly D."/>
            <person name="Goldberg J."/>
            <person name="Young S."/>
            <person name="Zeng Q."/>
            <person name="Fellers J."/>
        </authorList>
    </citation>
    <scope>NUCLEOTIDE SEQUENCE [LARGE SCALE GENOMIC DNA]</scope>
    <source>
        <strain evidence="2">1-1 BBBD Race 1</strain>
    </source>
</reference>
<protein>
    <submittedName>
        <fullName evidence="2 3">Uncharacterized protein</fullName>
    </submittedName>
</protein>
<reference evidence="3 4" key="3">
    <citation type="journal article" date="2017" name="G3 (Bethesda)">
        <title>Comparative analysis highlights variable genome content of wheat rusts and divergence of the mating loci.</title>
        <authorList>
            <person name="Cuomo C.A."/>
            <person name="Bakkeren G."/>
            <person name="Khalil H.B."/>
            <person name="Panwar V."/>
            <person name="Joly D."/>
            <person name="Linning R."/>
            <person name="Sakthikumar S."/>
            <person name="Song X."/>
            <person name="Adiconis X."/>
            <person name="Fan L."/>
            <person name="Goldberg J.M."/>
            <person name="Levin J.Z."/>
            <person name="Young S."/>
            <person name="Zeng Q."/>
            <person name="Anikster Y."/>
            <person name="Bruce M."/>
            <person name="Wang M."/>
            <person name="Yin C."/>
            <person name="McCallum B."/>
            <person name="Szabo L.J."/>
            <person name="Hulbert S."/>
            <person name="Chen X."/>
            <person name="Fellers J.P."/>
        </authorList>
    </citation>
    <scope>NUCLEOTIDE SEQUENCE</scope>
    <source>
        <strain evidence="4">Isolate 1-1 / race 1 (BBBD)</strain>
        <strain evidence="3">isolate 1-1 / race 1 (BBBD)</strain>
    </source>
</reference>
<gene>
    <name evidence="2" type="ORF">PTTG_09996</name>
</gene>
<organism evidence="2">
    <name type="scientific">Puccinia triticina (isolate 1-1 / race 1 (BBBD))</name>
    <name type="common">Brown leaf rust fungus</name>
    <dbReference type="NCBI Taxonomy" id="630390"/>
    <lineage>
        <taxon>Eukaryota</taxon>
        <taxon>Fungi</taxon>
        <taxon>Dikarya</taxon>
        <taxon>Basidiomycota</taxon>
        <taxon>Pucciniomycotina</taxon>
        <taxon>Pucciniomycetes</taxon>
        <taxon>Pucciniales</taxon>
        <taxon>Pucciniaceae</taxon>
        <taxon>Puccinia</taxon>
    </lineage>
</organism>
<reference evidence="3" key="4">
    <citation type="submission" date="2025-05" db="UniProtKB">
        <authorList>
            <consortium name="EnsemblFungi"/>
        </authorList>
    </citation>
    <scope>IDENTIFICATION</scope>
    <source>
        <strain evidence="3">isolate 1-1 / race 1 (BBBD)</strain>
    </source>
</reference>
<evidence type="ECO:0000313" key="4">
    <source>
        <dbReference type="Proteomes" id="UP000005240"/>
    </source>
</evidence>